<name>A0ABW4FBT9_9PSEU</name>
<accession>A0ABW4FBT9</accession>
<protein>
    <submittedName>
        <fullName evidence="1">MaoC family dehydratase</fullName>
    </submittedName>
</protein>
<evidence type="ECO:0000313" key="2">
    <source>
        <dbReference type="Proteomes" id="UP001597114"/>
    </source>
</evidence>
<dbReference type="Proteomes" id="UP001597114">
    <property type="component" value="Unassembled WGS sequence"/>
</dbReference>
<dbReference type="SUPFAM" id="SSF54637">
    <property type="entry name" value="Thioesterase/thiol ester dehydrase-isomerase"/>
    <property type="match status" value="1"/>
</dbReference>
<gene>
    <name evidence="1" type="ORF">ACFSJD_38895</name>
</gene>
<sequence length="166" mass="18197">MAVRTGWAGNFYEDFEVGDVYRHAAGRTVTETDNIWFTLLTCNMNLNHIDVQYAGRTEFGRSLFNSGMTLAIVNGLTVADISDNAVANLGWDEIRLPAPVFVGDTLYAESTILAKRPSKSRPYAGIVHVATRGFTQKDTTVITFTRTAMIYTRAGSPKPGVRPDGS</sequence>
<proteinExistence type="predicted"/>
<evidence type="ECO:0000313" key="1">
    <source>
        <dbReference type="EMBL" id="MFD1523505.1"/>
    </source>
</evidence>
<organism evidence="1 2">
    <name type="scientific">Pseudonocardia yunnanensis</name>
    <dbReference type="NCBI Taxonomy" id="58107"/>
    <lineage>
        <taxon>Bacteria</taxon>
        <taxon>Bacillati</taxon>
        <taxon>Actinomycetota</taxon>
        <taxon>Actinomycetes</taxon>
        <taxon>Pseudonocardiales</taxon>
        <taxon>Pseudonocardiaceae</taxon>
        <taxon>Pseudonocardia</taxon>
    </lineage>
</organism>
<dbReference type="EMBL" id="JBHUCO010000066">
    <property type="protein sequence ID" value="MFD1523505.1"/>
    <property type="molecule type" value="Genomic_DNA"/>
</dbReference>
<dbReference type="PANTHER" id="PTHR43664">
    <property type="entry name" value="MONOAMINE OXIDASE-RELATED"/>
    <property type="match status" value="1"/>
</dbReference>
<dbReference type="Gene3D" id="3.10.129.10">
    <property type="entry name" value="Hotdog Thioesterase"/>
    <property type="match status" value="1"/>
</dbReference>
<dbReference type="Pfam" id="PF19315">
    <property type="entry name" value="MC_hydratase"/>
    <property type="match status" value="1"/>
</dbReference>
<dbReference type="InterPro" id="IPR029069">
    <property type="entry name" value="HotDog_dom_sf"/>
</dbReference>
<dbReference type="CDD" id="cd03451">
    <property type="entry name" value="FkbR2"/>
    <property type="match status" value="1"/>
</dbReference>
<dbReference type="RefSeq" id="WP_344730452.1">
    <property type="nucleotide sequence ID" value="NZ_BAAAUS010000067.1"/>
</dbReference>
<dbReference type="PANTHER" id="PTHR43664:SF1">
    <property type="entry name" value="BETA-METHYLMALYL-COA DEHYDRATASE"/>
    <property type="match status" value="1"/>
</dbReference>
<comment type="caution">
    <text evidence="1">The sequence shown here is derived from an EMBL/GenBank/DDBJ whole genome shotgun (WGS) entry which is preliminary data.</text>
</comment>
<keyword evidence="2" id="KW-1185">Reference proteome</keyword>
<dbReference type="InterPro" id="IPR048274">
    <property type="entry name" value="MC_hydratase"/>
</dbReference>
<dbReference type="InterPro" id="IPR052342">
    <property type="entry name" value="MCH/BMMD"/>
</dbReference>
<reference evidence="2" key="1">
    <citation type="journal article" date="2019" name="Int. J. Syst. Evol. Microbiol.">
        <title>The Global Catalogue of Microorganisms (GCM) 10K type strain sequencing project: providing services to taxonomists for standard genome sequencing and annotation.</title>
        <authorList>
            <consortium name="The Broad Institute Genomics Platform"/>
            <consortium name="The Broad Institute Genome Sequencing Center for Infectious Disease"/>
            <person name="Wu L."/>
            <person name="Ma J."/>
        </authorList>
    </citation>
    <scope>NUCLEOTIDE SEQUENCE [LARGE SCALE GENOMIC DNA]</scope>
    <source>
        <strain evidence="2">CCM 7043</strain>
    </source>
</reference>